<evidence type="ECO:0000313" key="1">
    <source>
        <dbReference type="EMBL" id="AHM57932.1"/>
    </source>
</evidence>
<name>W8TP49_PEPAC</name>
<dbReference type="OrthoDB" id="1707990at2"/>
<dbReference type="HOGENOM" id="CLU_161196_2_1_9"/>
<dbReference type="PATRIC" id="fig|1286171.3.peg.2606"/>
<accession>W8TP49</accession>
<dbReference type="SUPFAM" id="SSF89807">
    <property type="entry name" value="Dodecin-like"/>
    <property type="match status" value="1"/>
</dbReference>
<sequence length="67" mass="7459">MSVVKVIEILAESNESWEAAAQAAVTEVSKTVRNIESVYIENMQAIVKDSKIVKYRVNAKISFLVTD</sequence>
<evidence type="ECO:0000313" key="2">
    <source>
        <dbReference type="Proteomes" id="UP000019591"/>
    </source>
</evidence>
<dbReference type="Proteomes" id="UP000019591">
    <property type="component" value="Plasmid EAL2_808p"/>
</dbReference>
<keyword evidence="1" id="KW-0614">Plasmid</keyword>
<dbReference type="RefSeq" id="WP_025436787.1">
    <property type="nucleotide sequence ID" value="NZ_CP007453.1"/>
</dbReference>
<protein>
    <submittedName>
        <fullName evidence="1">ABC-type uncharacterized transport system, periplasmic component</fullName>
    </submittedName>
</protein>
<dbReference type="Pfam" id="PF07311">
    <property type="entry name" value="Dodecin"/>
    <property type="match status" value="1"/>
</dbReference>
<dbReference type="InterPro" id="IPR025543">
    <property type="entry name" value="Dodecin-like"/>
</dbReference>
<dbReference type="eggNOG" id="COG3360">
    <property type="taxonomic scope" value="Bacteria"/>
</dbReference>
<keyword evidence="2" id="KW-1185">Reference proteome</keyword>
<dbReference type="AlphaFoldDB" id="W8TP49"/>
<proteinExistence type="predicted"/>
<organism evidence="1 2">
    <name type="scientific">Peptoclostridium acidaminophilum DSM 3953</name>
    <dbReference type="NCBI Taxonomy" id="1286171"/>
    <lineage>
        <taxon>Bacteria</taxon>
        <taxon>Bacillati</taxon>
        <taxon>Bacillota</taxon>
        <taxon>Clostridia</taxon>
        <taxon>Peptostreptococcales</taxon>
        <taxon>Peptoclostridiaceae</taxon>
        <taxon>Peptoclostridium</taxon>
    </lineage>
</organism>
<dbReference type="Gene3D" id="3.30.1660.10">
    <property type="entry name" value="Flavin-binding protein dodecin"/>
    <property type="match status" value="1"/>
</dbReference>
<dbReference type="KEGG" id="eac:EAL2_808p04280"/>
<dbReference type="EMBL" id="CP007453">
    <property type="protein sequence ID" value="AHM57932.1"/>
    <property type="molecule type" value="Genomic_DNA"/>
</dbReference>
<dbReference type="InterPro" id="IPR009923">
    <property type="entry name" value="Dodecin"/>
</dbReference>
<reference evidence="1 2" key="1">
    <citation type="journal article" date="2014" name="Genome Announc.">
        <title>Complete Genome Sequence of Amino Acid-Utilizing Eubacterium acidaminophilum al-2 (DSM 3953).</title>
        <authorList>
            <person name="Poehlein A."/>
            <person name="Andreesen J.R."/>
            <person name="Daniel R."/>
        </authorList>
    </citation>
    <scope>NUCLEOTIDE SEQUENCE [LARGE SCALE GENOMIC DNA]</scope>
    <source>
        <strain evidence="1 2">DSM 3953</strain>
        <plasmid evidence="2">Plasmid EAL2_808p</plasmid>
    </source>
</reference>
<geneLocation type="plasmid" evidence="1 2">
    <name>EAL2_808p</name>
</geneLocation>
<gene>
    <name evidence="1" type="ORF">EAL2_808p04280</name>
</gene>
<dbReference type="InterPro" id="IPR036694">
    <property type="entry name" value="Dodecin-like_sf"/>
</dbReference>